<proteinExistence type="predicted"/>
<sequence length="104" mass="12070">MSSVRHVIFLSFLFPFRWNTCRERRFRVIAYGLVVHFRLSFVSCCWVAAPPVRPCYPPGNSTHYFVKPLNMQHHIHFFHHTPTGHAEGRAASTPFQITAPSVNF</sequence>
<organism evidence="1 2">
    <name type="scientific">Portunus trituberculatus</name>
    <name type="common">Swimming crab</name>
    <name type="synonym">Neptunus trituberculatus</name>
    <dbReference type="NCBI Taxonomy" id="210409"/>
    <lineage>
        <taxon>Eukaryota</taxon>
        <taxon>Metazoa</taxon>
        <taxon>Ecdysozoa</taxon>
        <taxon>Arthropoda</taxon>
        <taxon>Crustacea</taxon>
        <taxon>Multicrustacea</taxon>
        <taxon>Malacostraca</taxon>
        <taxon>Eumalacostraca</taxon>
        <taxon>Eucarida</taxon>
        <taxon>Decapoda</taxon>
        <taxon>Pleocyemata</taxon>
        <taxon>Brachyura</taxon>
        <taxon>Eubrachyura</taxon>
        <taxon>Portunoidea</taxon>
        <taxon>Portunidae</taxon>
        <taxon>Portuninae</taxon>
        <taxon>Portunus</taxon>
    </lineage>
</organism>
<keyword evidence="2" id="KW-1185">Reference proteome</keyword>
<evidence type="ECO:0000313" key="2">
    <source>
        <dbReference type="Proteomes" id="UP000324222"/>
    </source>
</evidence>
<gene>
    <name evidence="1" type="ORF">E2C01_078088</name>
</gene>
<protein>
    <submittedName>
        <fullName evidence="1">Uncharacterized protein</fullName>
    </submittedName>
</protein>
<comment type="caution">
    <text evidence="1">The sequence shown here is derived from an EMBL/GenBank/DDBJ whole genome shotgun (WGS) entry which is preliminary data.</text>
</comment>
<reference evidence="1 2" key="1">
    <citation type="submission" date="2019-05" db="EMBL/GenBank/DDBJ databases">
        <title>Another draft genome of Portunus trituberculatus and its Hox gene families provides insights of decapod evolution.</title>
        <authorList>
            <person name="Jeong J.-H."/>
            <person name="Song I."/>
            <person name="Kim S."/>
            <person name="Choi T."/>
            <person name="Kim D."/>
            <person name="Ryu S."/>
            <person name="Kim W."/>
        </authorList>
    </citation>
    <scope>NUCLEOTIDE SEQUENCE [LARGE SCALE GENOMIC DNA]</scope>
    <source>
        <tissue evidence="1">Muscle</tissue>
    </source>
</reference>
<dbReference type="Proteomes" id="UP000324222">
    <property type="component" value="Unassembled WGS sequence"/>
</dbReference>
<evidence type="ECO:0000313" key="1">
    <source>
        <dbReference type="EMBL" id="MPC83379.1"/>
    </source>
</evidence>
<name>A0A5B7IMY4_PORTR</name>
<accession>A0A5B7IMY4</accession>
<dbReference type="EMBL" id="VSRR010062335">
    <property type="protein sequence ID" value="MPC83379.1"/>
    <property type="molecule type" value="Genomic_DNA"/>
</dbReference>
<dbReference type="AlphaFoldDB" id="A0A5B7IMY4"/>